<sequence>MAVVAGTDVWATGVLVASRGRHGLLLEHATRGLDQVPPTLDAPWVVALTGSRPARDALGTVVEVVGVWTGDEILVAHVTVLDRHRDRTTQDEAGAVGEPADPAGTPATAPAAAAPAGAASMAAPPPARSMIGRPPPQLTAGTRDILGALDTLGLVVALQTGPGTETCAEEESASGVTVRVTVADVDAAVRIVRHAGVHGRGTQDRIVLVPSRWSAVEVAAARCLHEQVPEGLLVAFGESVTEDDQLEVLLTVTYVTPALEALVARLPGGIVDVTALVQERSSAAHRV</sequence>
<proteinExistence type="predicted"/>
<comment type="caution">
    <text evidence="2">The sequence shown here is derived from an EMBL/GenBank/DDBJ whole genome shotgun (WGS) entry which is preliminary data.</text>
</comment>
<name>A0ABS2LAA0_9CELL</name>
<feature type="compositionally biased region" description="Pro residues" evidence="1">
    <location>
        <begin position="123"/>
        <end position="137"/>
    </location>
</feature>
<gene>
    <name evidence="2" type="ORF">JOD49_000044</name>
</gene>
<reference evidence="2 3" key="1">
    <citation type="submission" date="2021-01" db="EMBL/GenBank/DDBJ databases">
        <title>Sequencing the genomes of 1000 actinobacteria strains.</title>
        <authorList>
            <person name="Klenk H.-P."/>
        </authorList>
    </citation>
    <scope>NUCLEOTIDE SEQUENCE [LARGE SCALE GENOMIC DNA]</scope>
    <source>
        <strain evidence="2 3">DSM 46000</strain>
    </source>
</reference>
<protein>
    <submittedName>
        <fullName evidence="2">Uncharacterized protein</fullName>
    </submittedName>
</protein>
<evidence type="ECO:0000256" key="1">
    <source>
        <dbReference type="SAM" id="MobiDB-lite"/>
    </source>
</evidence>
<dbReference type="Proteomes" id="UP000698059">
    <property type="component" value="Unassembled WGS sequence"/>
</dbReference>
<evidence type="ECO:0000313" key="3">
    <source>
        <dbReference type="Proteomes" id="UP000698059"/>
    </source>
</evidence>
<dbReference type="EMBL" id="JAFBBO010000001">
    <property type="protein sequence ID" value="MBM7477124.1"/>
    <property type="molecule type" value="Genomic_DNA"/>
</dbReference>
<accession>A0ABS2LAA0</accession>
<feature type="region of interest" description="Disordered" evidence="1">
    <location>
        <begin position="85"/>
        <end position="139"/>
    </location>
</feature>
<organism evidence="2 3">
    <name type="scientific">Oerskovia jenensis</name>
    <dbReference type="NCBI Taxonomy" id="162169"/>
    <lineage>
        <taxon>Bacteria</taxon>
        <taxon>Bacillati</taxon>
        <taxon>Actinomycetota</taxon>
        <taxon>Actinomycetes</taxon>
        <taxon>Micrococcales</taxon>
        <taxon>Cellulomonadaceae</taxon>
        <taxon>Oerskovia</taxon>
    </lineage>
</organism>
<evidence type="ECO:0000313" key="2">
    <source>
        <dbReference type="EMBL" id="MBM7477124.1"/>
    </source>
</evidence>
<dbReference type="RefSeq" id="WP_205305464.1">
    <property type="nucleotide sequence ID" value="NZ_BAAAVF010000031.1"/>
</dbReference>
<feature type="compositionally biased region" description="Low complexity" evidence="1">
    <location>
        <begin position="99"/>
        <end position="122"/>
    </location>
</feature>
<keyword evidence="3" id="KW-1185">Reference proteome</keyword>